<keyword evidence="13" id="KW-0012">Acyltransferase</keyword>
<dbReference type="EMBL" id="CP120678">
    <property type="protein sequence ID" value="WIW69941.1"/>
    <property type="molecule type" value="Genomic_DNA"/>
</dbReference>
<evidence type="ECO:0000256" key="4">
    <source>
        <dbReference type="ARBA" id="ARBA00018198"/>
    </source>
</evidence>
<sequence>MGKIKIFDTTLRDGAQTSGVCFETHEKVEIAEALAKMKVDIIEAGFPVASKSDYHAVEKISQTISTSIVSALVRANQKDIDIAKQALGKNENVRIHTFLATSDIQLAHKLKMSRAQVMAHAQEAVRYAKQFIDDVEFTAEDASRSDWDFLCQVFNGVIAAGATTINIADTVGYATPDEFGHLVKYVKEHVHDIDKVTIGVHCHNDLGMATANSLAGVIYGATQVECTINGLGERAGNASLEEIVMALATRYEYYKKSTNIDTRQIYRASRLVSTLSGIMVSPNKAIVGDNAFIHVAGGHQHSVSNHAPTFEIMRPESIGISRNTMVLNKLSGRQMFEERVAHLGYELSADVVNQLYVQFRELAKRKKLVYDRDIEALINSKKQQIQEHYRLLSHSILSGSATIATGSVRLEKMNGDVLEEASCGDGPVDALFKAIKKAIGREFSLKDYQLKAVTSGQDALGEATVWLEEAGIVYSGRGLSTDVLEATAKAYVNAINKQVGSNGSFKLPLLNEAEQMN</sequence>
<organism evidence="13 14">
    <name type="scientific">Selenobaculum gibii</name>
    <dbReference type="NCBI Taxonomy" id="3054208"/>
    <lineage>
        <taxon>Bacteria</taxon>
        <taxon>Bacillati</taxon>
        <taxon>Bacillota</taxon>
        <taxon>Negativicutes</taxon>
        <taxon>Selenomonadales</taxon>
        <taxon>Selenomonadaceae</taxon>
        <taxon>Selenobaculum</taxon>
    </lineage>
</organism>
<evidence type="ECO:0000256" key="2">
    <source>
        <dbReference type="ARBA" id="ARBA00009396"/>
    </source>
</evidence>
<evidence type="ECO:0000313" key="13">
    <source>
        <dbReference type="EMBL" id="WIW69941.1"/>
    </source>
</evidence>
<dbReference type="FunFam" id="3.30.160.270:FF:000003">
    <property type="entry name" value="2-isopropylmalate synthase"/>
    <property type="match status" value="1"/>
</dbReference>
<accession>A0A9Y2AH93</accession>
<keyword evidence="5 11" id="KW-0432">Leucine biosynthesis</keyword>
<evidence type="ECO:0000259" key="12">
    <source>
        <dbReference type="PROSITE" id="PS50991"/>
    </source>
</evidence>
<keyword evidence="14" id="KW-1185">Reference proteome</keyword>
<feature type="binding site" evidence="11">
    <location>
        <position position="13"/>
    </location>
    <ligand>
        <name>Mn(2+)</name>
        <dbReference type="ChEBI" id="CHEBI:29035"/>
    </ligand>
</feature>
<dbReference type="NCBIfam" id="TIGR00973">
    <property type="entry name" value="leuA_bact"/>
    <property type="match status" value="1"/>
</dbReference>
<dbReference type="InterPro" id="IPR000891">
    <property type="entry name" value="PYR_CT"/>
</dbReference>
<feature type="domain" description="Pyruvate carboxyltransferase" evidence="12">
    <location>
        <begin position="4"/>
        <end position="266"/>
    </location>
</feature>
<dbReference type="Gene3D" id="3.20.20.70">
    <property type="entry name" value="Aldolase class I"/>
    <property type="match status" value="1"/>
</dbReference>
<dbReference type="RefSeq" id="WP_147669745.1">
    <property type="nucleotide sequence ID" value="NZ_CP120678.1"/>
</dbReference>
<feature type="region of interest" description="Regulatory domain" evidence="11">
    <location>
        <begin position="390"/>
        <end position="517"/>
    </location>
</feature>
<dbReference type="InterPro" id="IPR013785">
    <property type="entry name" value="Aldolase_TIM"/>
</dbReference>
<evidence type="ECO:0000256" key="6">
    <source>
        <dbReference type="ARBA" id="ARBA00022605"/>
    </source>
</evidence>
<evidence type="ECO:0000313" key="14">
    <source>
        <dbReference type="Proteomes" id="UP001243623"/>
    </source>
</evidence>
<dbReference type="SMART" id="SM00917">
    <property type="entry name" value="LeuA_dimer"/>
    <property type="match status" value="1"/>
</dbReference>
<gene>
    <name evidence="11" type="primary">leuA</name>
    <name evidence="13" type="ORF">P3F81_08430</name>
</gene>
<dbReference type="Pfam" id="PF22617">
    <property type="entry name" value="HCS_D2"/>
    <property type="match status" value="1"/>
</dbReference>
<name>A0A9Y2AH93_9FIRM</name>
<dbReference type="Pfam" id="PF00682">
    <property type="entry name" value="HMGL-like"/>
    <property type="match status" value="1"/>
</dbReference>
<dbReference type="FunFam" id="3.20.20.70:FF:000010">
    <property type="entry name" value="2-isopropylmalate synthase"/>
    <property type="match status" value="1"/>
</dbReference>
<dbReference type="GO" id="GO:0005737">
    <property type="term" value="C:cytoplasm"/>
    <property type="evidence" value="ECO:0007669"/>
    <property type="project" value="UniProtKB-UniRule"/>
</dbReference>
<proteinExistence type="inferred from homology"/>
<dbReference type="InterPro" id="IPR002034">
    <property type="entry name" value="AIPM/Hcit_synth_CS"/>
</dbReference>
<dbReference type="InterPro" id="IPR054691">
    <property type="entry name" value="LeuA/HCS_post-cat"/>
</dbReference>
<evidence type="ECO:0000256" key="1">
    <source>
        <dbReference type="ARBA" id="ARBA00004689"/>
    </source>
</evidence>
<evidence type="ECO:0000256" key="3">
    <source>
        <dbReference type="ARBA" id="ARBA00012973"/>
    </source>
</evidence>
<comment type="similarity">
    <text evidence="2 11">Belongs to the alpha-IPM synthase/homocitrate synthase family. LeuA type 1 subfamily.</text>
</comment>
<dbReference type="InterPro" id="IPR050073">
    <property type="entry name" value="2-IPM_HCS-like"/>
</dbReference>
<dbReference type="PROSITE" id="PS50991">
    <property type="entry name" value="PYR_CT"/>
    <property type="match status" value="1"/>
</dbReference>
<dbReference type="GO" id="GO:0030145">
    <property type="term" value="F:manganese ion binding"/>
    <property type="evidence" value="ECO:0007669"/>
    <property type="project" value="UniProtKB-UniRule"/>
</dbReference>
<dbReference type="NCBIfam" id="NF002086">
    <property type="entry name" value="PRK00915.1-3"/>
    <property type="match status" value="1"/>
</dbReference>
<comment type="function">
    <text evidence="11">Catalyzes the condensation of the acetyl group of acetyl-CoA with 3-methyl-2-oxobutanoate (2-ketoisovalerate) to form 3-carboxy-3-hydroxy-4-methylpentanoate (2-isopropylmalate).</text>
</comment>
<keyword evidence="7 11" id="KW-0808">Transferase</keyword>
<dbReference type="GO" id="GO:0003985">
    <property type="term" value="F:acetyl-CoA C-acetyltransferase activity"/>
    <property type="evidence" value="ECO:0007669"/>
    <property type="project" value="UniProtKB-UniRule"/>
</dbReference>
<feature type="binding site" evidence="11">
    <location>
        <position position="201"/>
    </location>
    <ligand>
        <name>Mn(2+)</name>
        <dbReference type="ChEBI" id="CHEBI:29035"/>
    </ligand>
</feature>
<dbReference type="SUPFAM" id="SSF51569">
    <property type="entry name" value="Aldolase"/>
    <property type="match status" value="1"/>
</dbReference>
<evidence type="ECO:0000256" key="10">
    <source>
        <dbReference type="ARBA" id="ARBA00023304"/>
    </source>
</evidence>
<dbReference type="PANTHER" id="PTHR10277:SF9">
    <property type="entry name" value="2-ISOPROPYLMALATE SYNTHASE 1, CHLOROPLASTIC-RELATED"/>
    <property type="match status" value="1"/>
</dbReference>
<keyword evidence="10 11" id="KW-0100">Branched-chain amino acid biosynthesis</keyword>
<dbReference type="HAMAP" id="MF_01025">
    <property type="entry name" value="LeuA_type1"/>
    <property type="match status" value="1"/>
</dbReference>
<feature type="binding site" evidence="11">
    <location>
        <position position="203"/>
    </location>
    <ligand>
        <name>Mn(2+)</name>
        <dbReference type="ChEBI" id="CHEBI:29035"/>
    </ligand>
</feature>
<dbReference type="CDD" id="cd07940">
    <property type="entry name" value="DRE_TIM_IPMS"/>
    <property type="match status" value="1"/>
</dbReference>
<dbReference type="AlphaFoldDB" id="A0A9Y2AH93"/>
<dbReference type="KEGG" id="sgbi:P3F81_08430"/>
<dbReference type="PROSITE" id="PS00816">
    <property type="entry name" value="AIPM_HOMOCIT_SYNTH_2"/>
    <property type="match status" value="1"/>
</dbReference>
<dbReference type="EC" id="2.3.3.13" evidence="3 11"/>
<dbReference type="InterPro" id="IPR036230">
    <property type="entry name" value="LeuA_allosteric_dom_sf"/>
</dbReference>
<dbReference type="PROSITE" id="PS00815">
    <property type="entry name" value="AIPM_HOMOCIT_SYNTH_1"/>
    <property type="match status" value="1"/>
</dbReference>
<comment type="pathway">
    <text evidence="1 11">Amino-acid biosynthesis; L-leucine biosynthesis; L-leucine from 3-methyl-2-oxobutanoate: step 1/4.</text>
</comment>
<keyword evidence="6 11" id="KW-0028">Amino-acid biosynthesis</keyword>
<evidence type="ECO:0000256" key="11">
    <source>
        <dbReference type="HAMAP-Rule" id="MF_01025"/>
    </source>
</evidence>
<protein>
    <recommendedName>
        <fullName evidence="4 11">2-isopropylmalate synthase</fullName>
        <ecNumber evidence="3 11">2.3.3.13</ecNumber>
    </recommendedName>
    <alternativeName>
        <fullName evidence="11">Alpha-IPM synthase</fullName>
    </alternativeName>
    <alternativeName>
        <fullName evidence="11">Alpha-isopropylmalate synthase</fullName>
    </alternativeName>
</protein>
<dbReference type="Pfam" id="PF08502">
    <property type="entry name" value="LeuA_dimer"/>
    <property type="match status" value="1"/>
</dbReference>
<comment type="catalytic activity">
    <reaction evidence="11">
        <text>3-methyl-2-oxobutanoate + acetyl-CoA + H2O = (2S)-2-isopropylmalate + CoA + H(+)</text>
        <dbReference type="Rhea" id="RHEA:21524"/>
        <dbReference type="ChEBI" id="CHEBI:1178"/>
        <dbReference type="ChEBI" id="CHEBI:11851"/>
        <dbReference type="ChEBI" id="CHEBI:15377"/>
        <dbReference type="ChEBI" id="CHEBI:15378"/>
        <dbReference type="ChEBI" id="CHEBI:57287"/>
        <dbReference type="ChEBI" id="CHEBI:57288"/>
        <dbReference type="EC" id="2.3.3.13"/>
    </reaction>
</comment>
<dbReference type="GO" id="GO:0009098">
    <property type="term" value="P:L-leucine biosynthetic process"/>
    <property type="evidence" value="ECO:0007669"/>
    <property type="project" value="UniProtKB-UniRule"/>
</dbReference>
<comment type="subunit">
    <text evidence="11">Homodimer.</text>
</comment>
<dbReference type="InterPro" id="IPR013709">
    <property type="entry name" value="2-isopropylmalate_synth_dimer"/>
</dbReference>
<evidence type="ECO:0000256" key="5">
    <source>
        <dbReference type="ARBA" id="ARBA00022430"/>
    </source>
</evidence>
<dbReference type="SUPFAM" id="SSF110921">
    <property type="entry name" value="2-isopropylmalate synthase LeuA, allosteric (dimerisation) domain"/>
    <property type="match status" value="1"/>
</dbReference>
<dbReference type="PANTHER" id="PTHR10277">
    <property type="entry name" value="HOMOCITRATE SYNTHASE-RELATED"/>
    <property type="match status" value="1"/>
</dbReference>
<keyword evidence="8 11" id="KW-0479">Metal-binding</keyword>
<dbReference type="Proteomes" id="UP001243623">
    <property type="component" value="Chromosome"/>
</dbReference>
<dbReference type="FunFam" id="1.10.238.260:FF:000001">
    <property type="entry name" value="2-isopropylmalate synthase"/>
    <property type="match status" value="1"/>
</dbReference>
<evidence type="ECO:0000256" key="9">
    <source>
        <dbReference type="ARBA" id="ARBA00023211"/>
    </source>
</evidence>
<reference evidence="13" key="1">
    <citation type="submission" date="2023-03" db="EMBL/GenBank/DDBJ databases">
        <title>Selenobaculum gbiensis gen. nov. sp. nov., a new bacterium isolated from the gut microbiota of IBD patient.</title>
        <authorList>
            <person name="Yeo S."/>
            <person name="Park H."/>
            <person name="Huh C.S."/>
        </authorList>
    </citation>
    <scope>NUCLEOTIDE SEQUENCE</scope>
    <source>
        <strain evidence="13">ICN-92133</strain>
    </source>
</reference>
<dbReference type="GO" id="GO:0003852">
    <property type="term" value="F:2-isopropylmalate synthase activity"/>
    <property type="evidence" value="ECO:0007669"/>
    <property type="project" value="UniProtKB-UniRule"/>
</dbReference>
<dbReference type="Gene3D" id="1.10.238.260">
    <property type="match status" value="1"/>
</dbReference>
<comment type="cofactor">
    <cofactor evidence="11">
        <name>Mn(2+)</name>
        <dbReference type="ChEBI" id="CHEBI:29035"/>
    </cofactor>
</comment>
<dbReference type="InterPro" id="IPR005671">
    <property type="entry name" value="LeuA_bact_synth"/>
</dbReference>
<keyword evidence="9 11" id="KW-0464">Manganese</keyword>
<evidence type="ECO:0000256" key="8">
    <source>
        <dbReference type="ARBA" id="ARBA00022723"/>
    </source>
</evidence>
<feature type="binding site" evidence="11">
    <location>
        <position position="237"/>
    </location>
    <ligand>
        <name>Mn(2+)</name>
        <dbReference type="ChEBI" id="CHEBI:29035"/>
    </ligand>
</feature>
<keyword evidence="11" id="KW-0963">Cytoplasm</keyword>
<dbReference type="Gene3D" id="3.30.160.740">
    <property type="match status" value="1"/>
</dbReference>
<evidence type="ECO:0000256" key="7">
    <source>
        <dbReference type="ARBA" id="ARBA00022679"/>
    </source>
</evidence>